<evidence type="ECO:0000259" key="4">
    <source>
        <dbReference type="Pfam" id="PF03171"/>
    </source>
</evidence>
<feature type="region of interest" description="Disordered" evidence="3">
    <location>
        <begin position="1"/>
        <end position="26"/>
    </location>
</feature>
<dbReference type="Pfam" id="PF14226">
    <property type="entry name" value="DIOX_N"/>
    <property type="match status" value="1"/>
</dbReference>
<evidence type="ECO:0000313" key="7">
    <source>
        <dbReference type="Proteomes" id="UP000824469"/>
    </source>
</evidence>
<protein>
    <submittedName>
        <fullName evidence="6">Uncharacterized protein</fullName>
    </submittedName>
</protein>
<evidence type="ECO:0000259" key="5">
    <source>
        <dbReference type="Pfam" id="PF14226"/>
    </source>
</evidence>
<feature type="domain" description="Isopenicillin N synthase-like Fe(2+) 2OG dioxygenase" evidence="4">
    <location>
        <begin position="226"/>
        <end position="302"/>
    </location>
</feature>
<gene>
    <name evidence="6" type="ORF">KI387_026645</name>
</gene>
<evidence type="ECO:0000256" key="1">
    <source>
        <dbReference type="ARBA" id="ARBA00022723"/>
    </source>
</evidence>
<dbReference type="Pfam" id="PF03171">
    <property type="entry name" value="2OG-FeII_Oxy"/>
    <property type="match status" value="1"/>
</dbReference>
<dbReference type="PANTHER" id="PTHR34945:SF2">
    <property type="entry name" value="2-OXOGLUTARATE (2OG) AND FE(II)-DEPENDENT OXYGENASE SUPERFAMILY PROTEIN"/>
    <property type="match status" value="1"/>
</dbReference>
<keyword evidence="1" id="KW-0479">Metal-binding</keyword>
<dbReference type="GO" id="GO:0046872">
    <property type="term" value="F:metal ion binding"/>
    <property type="evidence" value="ECO:0007669"/>
    <property type="project" value="UniProtKB-KW"/>
</dbReference>
<proteinExistence type="predicted"/>
<name>A0AA38FX56_TAXCH</name>
<feature type="domain" description="Non-haem dioxygenase N-terminal" evidence="5">
    <location>
        <begin position="62"/>
        <end position="147"/>
    </location>
</feature>
<keyword evidence="2" id="KW-0408">Iron</keyword>
<evidence type="ECO:0000256" key="3">
    <source>
        <dbReference type="SAM" id="MobiDB-lite"/>
    </source>
</evidence>
<dbReference type="SUPFAM" id="SSF51197">
    <property type="entry name" value="Clavaminate synthase-like"/>
    <property type="match status" value="1"/>
</dbReference>
<dbReference type="AlphaFoldDB" id="A0AA38FX56"/>
<dbReference type="Proteomes" id="UP000824469">
    <property type="component" value="Unassembled WGS sequence"/>
</dbReference>
<sequence length="378" mass="42491">MSGAPPPSPSQLGLHSGNGHDNDDDELANYLDKLGRSLSNVKLLLPASTCNNTIAPDPDRDLPVIDLSGERELVVRKISAAAAELGCFQVVNHGVPSHIVERAEEECKRLFRLPFEKKEEIISEGVASPFGFDDEEEETKNSSKQQWFWLPKNAHHIRNLLTHIWPQGCDNFSRALGDYCDALLKLSGEILDILLEGLSSGGNAKWKKEERSHLAAEIESHDASLLCITNYYKGIYKPDDDQVRVRHSFPYILFLQYQTSASYNAQLFIDNTWVSILPHPASLLVIVGDVVKVWSNGKYKNAIARPAEEQKEKGDDCAVMGVMYAPSTDISISPITQVLMDSGDDEKPRYSSIDLKEYASRLRRQWFVFEDPLQRYQN</sequence>
<reference evidence="6 7" key="1">
    <citation type="journal article" date="2021" name="Nat. Plants">
        <title>The Taxus genome provides insights into paclitaxel biosynthesis.</title>
        <authorList>
            <person name="Xiong X."/>
            <person name="Gou J."/>
            <person name="Liao Q."/>
            <person name="Li Y."/>
            <person name="Zhou Q."/>
            <person name="Bi G."/>
            <person name="Li C."/>
            <person name="Du R."/>
            <person name="Wang X."/>
            <person name="Sun T."/>
            <person name="Guo L."/>
            <person name="Liang H."/>
            <person name="Lu P."/>
            <person name="Wu Y."/>
            <person name="Zhang Z."/>
            <person name="Ro D.K."/>
            <person name="Shang Y."/>
            <person name="Huang S."/>
            <person name="Yan J."/>
        </authorList>
    </citation>
    <scope>NUCLEOTIDE SEQUENCE [LARGE SCALE GENOMIC DNA]</scope>
    <source>
        <strain evidence="6">Ta-2019</strain>
    </source>
</reference>
<organism evidence="6 7">
    <name type="scientific">Taxus chinensis</name>
    <name type="common">Chinese yew</name>
    <name type="synonym">Taxus wallichiana var. chinensis</name>
    <dbReference type="NCBI Taxonomy" id="29808"/>
    <lineage>
        <taxon>Eukaryota</taxon>
        <taxon>Viridiplantae</taxon>
        <taxon>Streptophyta</taxon>
        <taxon>Embryophyta</taxon>
        <taxon>Tracheophyta</taxon>
        <taxon>Spermatophyta</taxon>
        <taxon>Pinopsida</taxon>
        <taxon>Pinidae</taxon>
        <taxon>Conifers II</taxon>
        <taxon>Cupressales</taxon>
        <taxon>Taxaceae</taxon>
        <taxon>Taxus</taxon>
    </lineage>
</organism>
<dbReference type="InterPro" id="IPR044861">
    <property type="entry name" value="IPNS-like_FE2OG_OXY"/>
</dbReference>
<dbReference type="InterPro" id="IPR027443">
    <property type="entry name" value="IPNS-like_sf"/>
</dbReference>
<accession>A0AA38FX56</accession>
<comment type="caution">
    <text evidence="6">The sequence shown here is derived from an EMBL/GenBank/DDBJ whole genome shotgun (WGS) entry which is preliminary data.</text>
</comment>
<evidence type="ECO:0000313" key="6">
    <source>
        <dbReference type="EMBL" id="KAH9311610.1"/>
    </source>
</evidence>
<dbReference type="OMA" id="VGLHCEW"/>
<dbReference type="Gene3D" id="2.60.120.330">
    <property type="entry name" value="B-lactam Antibiotic, Isopenicillin N Synthase, Chain"/>
    <property type="match status" value="1"/>
</dbReference>
<dbReference type="PANTHER" id="PTHR34945">
    <property type="entry name" value="2-OXOGLUTARATE (2OG) AND FE(II)-DEPENDENT OXYGENASE SUPERFAMILY PROTEIN"/>
    <property type="match status" value="1"/>
</dbReference>
<evidence type="ECO:0000256" key="2">
    <source>
        <dbReference type="ARBA" id="ARBA00023004"/>
    </source>
</evidence>
<dbReference type="EMBL" id="JAHRHJ020000006">
    <property type="protein sequence ID" value="KAH9311610.1"/>
    <property type="molecule type" value="Genomic_DNA"/>
</dbReference>
<keyword evidence="7" id="KW-1185">Reference proteome</keyword>
<dbReference type="InterPro" id="IPR026992">
    <property type="entry name" value="DIOX_N"/>
</dbReference>